<keyword evidence="3 6" id="KW-0812">Transmembrane</keyword>
<feature type="transmembrane region" description="Helical" evidence="6">
    <location>
        <begin position="113"/>
        <end position="134"/>
    </location>
</feature>
<dbReference type="PANTHER" id="PTHR30482">
    <property type="entry name" value="HIGH-AFFINITY BRANCHED-CHAIN AMINO ACID TRANSPORT SYSTEM PERMEASE"/>
    <property type="match status" value="1"/>
</dbReference>
<keyword evidence="4 6" id="KW-1133">Transmembrane helix</keyword>
<keyword evidence="8" id="KW-1185">Reference proteome</keyword>
<dbReference type="AlphaFoldDB" id="I3TFG8"/>
<feature type="transmembrane region" description="Helical" evidence="6">
    <location>
        <begin position="85"/>
        <end position="106"/>
    </location>
</feature>
<dbReference type="CDD" id="cd06581">
    <property type="entry name" value="TM_PBP1_LivM_like"/>
    <property type="match status" value="1"/>
</dbReference>
<dbReference type="InterPro" id="IPR001851">
    <property type="entry name" value="ABC_transp_permease"/>
</dbReference>
<dbReference type="Pfam" id="PF02653">
    <property type="entry name" value="BPD_transp_2"/>
    <property type="match status" value="1"/>
</dbReference>
<dbReference type="HOGENOM" id="CLU_031365_2_0_2"/>
<evidence type="ECO:0000256" key="3">
    <source>
        <dbReference type="ARBA" id="ARBA00022692"/>
    </source>
</evidence>
<proteinExistence type="predicted"/>
<feature type="transmembrane region" description="Helical" evidence="6">
    <location>
        <begin position="31"/>
        <end position="50"/>
    </location>
</feature>
<protein>
    <submittedName>
        <fullName evidence="7">Inner-membrane translocator</fullName>
    </submittedName>
</protein>
<feature type="transmembrane region" description="Helical" evidence="6">
    <location>
        <begin position="240"/>
        <end position="265"/>
    </location>
</feature>
<gene>
    <name evidence="7" type="ordered locus">TCELL_1083</name>
</gene>
<dbReference type="STRING" id="1184251.TCELL_1083"/>
<dbReference type="InterPro" id="IPR043428">
    <property type="entry name" value="LivM-like"/>
</dbReference>
<feature type="transmembrane region" description="Helical" evidence="6">
    <location>
        <begin position="207"/>
        <end position="228"/>
    </location>
</feature>
<dbReference type="Proteomes" id="UP000005270">
    <property type="component" value="Chromosome"/>
</dbReference>
<keyword evidence="5 6" id="KW-0472">Membrane</keyword>
<dbReference type="GeneID" id="13013402"/>
<organism evidence="7 8">
    <name type="scientific">Thermogladius calderae (strain DSM 22663 / VKM B-2946 / 1633)</name>
    <dbReference type="NCBI Taxonomy" id="1184251"/>
    <lineage>
        <taxon>Archaea</taxon>
        <taxon>Thermoproteota</taxon>
        <taxon>Thermoprotei</taxon>
        <taxon>Desulfurococcales</taxon>
        <taxon>Desulfurococcaceae</taxon>
        <taxon>Thermogladius</taxon>
    </lineage>
</organism>
<feature type="transmembrane region" description="Helical" evidence="6">
    <location>
        <begin position="62"/>
        <end position="79"/>
    </location>
</feature>
<accession>I3TFG8</accession>
<dbReference type="KEGG" id="thg:TCELL_1083"/>
<dbReference type="PANTHER" id="PTHR30482:SF10">
    <property type="entry name" value="HIGH-AFFINITY BRANCHED-CHAIN AMINO ACID TRANSPORT PROTEIN BRAE"/>
    <property type="match status" value="1"/>
</dbReference>
<reference evidence="7 8" key="1">
    <citation type="journal article" date="2012" name="J. Bacteriol.">
        <title>Complete genome sequence of the hyperthermophilic cellulolytic Crenarchaeon 'Thermogladius cellulolyticus' 1633.</title>
        <authorList>
            <person name="Mardanov A.V."/>
            <person name="Kochetkova T.V."/>
            <person name="Beletsky A.V."/>
            <person name="Bonch-Osmolovskaya E.A."/>
            <person name="Ravin N.V."/>
            <person name="Skryabin K.G."/>
        </authorList>
    </citation>
    <scope>NUCLEOTIDE SEQUENCE [LARGE SCALE GENOMIC DNA]</scope>
    <source>
        <strain evidence="8">DSM 22663 / VKM B-2946 / 1633</strain>
    </source>
</reference>
<evidence type="ECO:0000256" key="1">
    <source>
        <dbReference type="ARBA" id="ARBA00004651"/>
    </source>
</evidence>
<keyword evidence="2" id="KW-1003">Cell membrane</keyword>
<comment type="subcellular location">
    <subcellularLocation>
        <location evidence="1">Cell membrane</location>
        <topology evidence="1">Multi-pass membrane protein</topology>
    </subcellularLocation>
</comment>
<evidence type="ECO:0000313" key="8">
    <source>
        <dbReference type="Proteomes" id="UP000005270"/>
    </source>
</evidence>
<dbReference type="InParanoid" id="I3TFG8"/>
<dbReference type="GO" id="GO:0005886">
    <property type="term" value="C:plasma membrane"/>
    <property type="evidence" value="ECO:0007669"/>
    <property type="project" value="UniProtKB-SubCell"/>
</dbReference>
<evidence type="ECO:0000256" key="6">
    <source>
        <dbReference type="SAM" id="Phobius"/>
    </source>
</evidence>
<dbReference type="EMBL" id="CP003531">
    <property type="protein sequence ID" value="AFK51506.1"/>
    <property type="molecule type" value="Genomic_DNA"/>
</dbReference>
<name>I3TFG8_THEC1</name>
<dbReference type="RefSeq" id="WP_014737756.1">
    <property type="nucleotide sequence ID" value="NC_017954.1"/>
</dbReference>
<evidence type="ECO:0000256" key="5">
    <source>
        <dbReference type="ARBA" id="ARBA00023136"/>
    </source>
</evidence>
<feature type="transmembrane region" description="Helical" evidence="6">
    <location>
        <begin position="277"/>
        <end position="299"/>
    </location>
</feature>
<sequence>MLTRSTLLSIALFQAALLAVGFLVSGNNYYMLLLTQVALFASFVAAWNIIGGLTGQLDLASSAYMALGGIVTSLLWMRLGLPPVVGVWAGGAVAAGLAVLIGIPTFRFGVREVWYALMTASLVVILNNLFRYFMGPWDFYLPNKWGWLYLRPRTYFELFIIVDVVLLAVILVNIYITGSKIGYYLRNIKEDELVSEAIGVDTRLYKLIALAIYSFITGAAGFLQVVIYSSFSYRLFDAGLAISIAIMGIIGGLGSISGAIAAAVVFRALGEYLRSTLGGVFPGLDLLLYGVALIVVGILKPEGLAGLFNQLRRWWRK</sequence>
<dbReference type="eggNOG" id="arCOG01274">
    <property type="taxonomic scope" value="Archaea"/>
</dbReference>
<dbReference type="GO" id="GO:0015658">
    <property type="term" value="F:branched-chain amino acid transmembrane transporter activity"/>
    <property type="evidence" value="ECO:0007669"/>
    <property type="project" value="InterPro"/>
</dbReference>
<feature type="transmembrane region" description="Helical" evidence="6">
    <location>
        <begin position="154"/>
        <end position="176"/>
    </location>
</feature>
<evidence type="ECO:0000256" key="2">
    <source>
        <dbReference type="ARBA" id="ARBA00022475"/>
    </source>
</evidence>
<evidence type="ECO:0000256" key="4">
    <source>
        <dbReference type="ARBA" id="ARBA00022989"/>
    </source>
</evidence>
<evidence type="ECO:0000313" key="7">
    <source>
        <dbReference type="EMBL" id="AFK51506.1"/>
    </source>
</evidence>